<reference evidence="1 2" key="1">
    <citation type="submission" date="2021-07" db="EMBL/GenBank/DDBJ databases">
        <title>Paenibacillus radiodurans sp. nov., isolated from the southeastern edge of Tengger Desert.</title>
        <authorList>
            <person name="Zhang G."/>
        </authorList>
    </citation>
    <scope>NUCLEOTIDE SEQUENCE [LARGE SCALE GENOMIC DNA]</scope>
    <source>
        <strain evidence="1 2">CCM 7311</strain>
    </source>
</reference>
<gene>
    <name evidence="1" type="ORF">K0U00_00780</name>
</gene>
<organism evidence="1 2">
    <name type="scientific">Paenibacillus sepulcri</name>
    <dbReference type="NCBI Taxonomy" id="359917"/>
    <lineage>
        <taxon>Bacteria</taxon>
        <taxon>Bacillati</taxon>
        <taxon>Bacillota</taxon>
        <taxon>Bacilli</taxon>
        <taxon>Bacillales</taxon>
        <taxon>Paenibacillaceae</taxon>
        <taxon>Paenibacillus</taxon>
    </lineage>
</organism>
<evidence type="ECO:0000313" key="2">
    <source>
        <dbReference type="Proteomes" id="UP001519887"/>
    </source>
</evidence>
<proteinExistence type="predicted"/>
<evidence type="ECO:0000313" key="1">
    <source>
        <dbReference type="EMBL" id="MBW7452574.1"/>
    </source>
</evidence>
<keyword evidence="2" id="KW-1185">Reference proteome</keyword>
<comment type="caution">
    <text evidence="1">The sequence shown here is derived from an EMBL/GenBank/DDBJ whole genome shotgun (WGS) entry which is preliminary data.</text>
</comment>
<dbReference type="EMBL" id="JAHZIK010000006">
    <property type="protein sequence ID" value="MBW7452574.1"/>
    <property type="molecule type" value="Genomic_DNA"/>
</dbReference>
<sequence>MSEWESMINKSRQRSKPIAVSPNKIIEQLKDECTHQSINRKSVSKITVKLIWH</sequence>
<evidence type="ECO:0008006" key="3">
    <source>
        <dbReference type="Google" id="ProtNLM"/>
    </source>
</evidence>
<dbReference type="Proteomes" id="UP001519887">
    <property type="component" value="Unassembled WGS sequence"/>
</dbReference>
<protein>
    <recommendedName>
        <fullName evidence="3">Integrase</fullName>
    </recommendedName>
</protein>
<accession>A0ABS7BVF5</accession>
<name>A0ABS7BVF5_9BACL</name>